<dbReference type="EMBL" id="CABPRJ010000480">
    <property type="protein sequence ID" value="VVC28408.1"/>
    <property type="molecule type" value="Genomic_DNA"/>
</dbReference>
<dbReference type="Proteomes" id="UP000325440">
    <property type="component" value="Unassembled WGS sequence"/>
</dbReference>
<reference evidence="1 2" key="1">
    <citation type="submission" date="2019-08" db="EMBL/GenBank/DDBJ databases">
        <authorList>
            <person name="Alioto T."/>
            <person name="Alioto T."/>
            <person name="Gomez Garrido J."/>
        </authorList>
    </citation>
    <scope>NUCLEOTIDE SEQUENCE [LARGE SCALE GENOMIC DNA]</scope>
</reference>
<sequence>MSVHAYETGRRVYTAFKHWIFGEYIRNGEYPAEYTSALRTPCQMILLYGFVSRCMGDPYSRLSDNNNNNINRGVTDIRLFDNCYENSIVVLLNRLPYFLNTVAFHMDRGRSQKYSISSCMTIVSSTKISESILFGRTSSESNLSENQ</sequence>
<accession>A0A5E4MAG6</accession>
<proteinExistence type="predicted"/>
<dbReference type="AlphaFoldDB" id="A0A5E4MAG6"/>
<name>A0A5E4MAG6_9HEMI</name>
<organism evidence="1 2">
    <name type="scientific">Cinara cedri</name>
    <dbReference type="NCBI Taxonomy" id="506608"/>
    <lineage>
        <taxon>Eukaryota</taxon>
        <taxon>Metazoa</taxon>
        <taxon>Ecdysozoa</taxon>
        <taxon>Arthropoda</taxon>
        <taxon>Hexapoda</taxon>
        <taxon>Insecta</taxon>
        <taxon>Pterygota</taxon>
        <taxon>Neoptera</taxon>
        <taxon>Paraneoptera</taxon>
        <taxon>Hemiptera</taxon>
        <taxon>Sternorrhyncha</taxon>
        <taxon>Aphidomorpha</taxon>
        <taxon>Aphidoidea</taxon>
        <taxon>Aphididae</taxon>
        <taxon>Lachninae</taxon>
        <taxon>Cinara</taxon>
    </lineage>
</organism>
<keyword evidence="2" id="KW-1185">Reference proteome</keyword>
<gene>
    <name evidence="1" type="ORF">CINCED_3A004504</name>
</gene>
<protein>
    <submittedName>
        <fullName evidence="1">Uncharacterized protein</fullName>
    </submittedName>
</protein>
<evidence type="ECO:0000313" key="1">
    <source>
        <dbReference type="EMBL" id="VVC28408.1"/>
    </source>
</evidence>
<evidence type="ECO:0000313" key="2">
    <source>
        <dbReference type="Proteomes" id="UP000325440"/>
    </source>
</evidence>